<evidence type="ECO:0000313" key="3">
    <source>
        <dbReference type="Proteomes" id="UP000085678"/>
    </source>
</evidence>
<dbReference type="KEGG" id="lak:112042240"/>
<name>A0A2R2MQH1_LINAN</name>
<reference evidence="4" key="1">
    <citation type="submission" date="2025-08" db="UniProtKB">
        <authorList>
            <consortium name="RefSeq"/>
        </authorList>
    </citation>
    <scope>IDENTIFICATION</scope>
    <source>
        <tissue evidence="4">Gonads</tissue>
    </source>
</reference>
<evidence type="ECO:0000256" key="1">
    <source>
        <dbReference type="SAM" id="Phobius"/>
    </source>
</evidence>
<dbReference type="GO" id="GO:0004888">
    <property type="term" value="F:transmembrane signaling receptor activity"/>
    <property type="evidence" value="ECO:0007669"/>
    <property type="project" value="InterPro"/>
</dbReference>
<sequence length="111" mass="12834">MASLNSHLPKSSMLKAIDVWLNGCLTFVFSAFLEYAMVSVQIASTEKRKIDKIETEESECRHSYEEHQVTRRAMLPHDVEKISRVIFPVAFGLFNLMYWVYYMVIAPANRG</sequence>
<dbReference type="SUPFAM" id="SSF90112">
    <property type="entry name" value="Neurotransmitter-gated ion-channel transmembrane pore"/>
    <property type="match status" value="1"/>
</dbReference>
<dbReference type="Proteomes" id="UP000085678">
    <property type="component" value="Unplaced"/>
</dbReference>
<dbReference type="GO" id="GO:0016020">
    <property type="term" value="C:membrane"/>
    <property type="evidence" value="ECO:0007669"/>
    <property type="project" value="InterPro"/>
</dbReference>
<feature type="domain" description="Neurotransmitter-gated ion-channel transmembrane" evidence="2">
    <location>
        <begin position="3"/>
        <end position="43"/>
    </location>
</feature>
<dbReference type="OrthoDB" id="442503at2759"/>
<dbReference type="RefSeq" id="XP_023932257.1">
    <property type="nucleotide sequence ID" value="XM_024076489.1"/>
</dbReference>
<dbReference type="Pfam" id="PF02932">
    <property type="entry name" value="Neur_chan_memb"/>
    <property type="match status" value="1"/>
</dbReference>
<dbReference type="GO" id="GO:0005216">
    <property type="term" value="F:monoatomic ion channel activity"/>
    <property type="evidence" value="ECO:0007669"/>
    <property type="project" value="InterPro"/>
</dbReference>
<feature type="transmembrane region" description="Helical" evidence="1">
    <location>
        <begin position="85"/>
        <end position="105"/>
    </location>
</feature>
<protein>
    <submittedName>
        <fullName evidence="4">Gamma-aminobutyric acid receptor subunit beta-4-like</fullName>
    </submittedName>
</protein>
<dbReference type="AlphaFoldDB" id="A0A2R2MQH1"/>
<dbReference type="Gene3D" id="1.20.58.390">
    <property type="entry name" value="Neurotransmitter-gated ion-channel transmembrane domain"/>
    <property type="match status" value="1"/>
</dbReference>
<dbReference type="InterPro" id="IPR038050">
    <property type="entry name" value="Neuro_actylchol_rec"/>
</dbReference>
<evidence type="ECO:0000313" key="4">
    <source>
        <dbReference type="RefSeq" id="XP_023932257.1"/>
    </source>
</evidence>
<keyword evidence="1" id="KW-0472">Membrane</keyword>
<dbReference type="PRINTS" id="PR00253">
    <property type="entry name" value="GABAARECEPTR"/>
</dbReference>
<dbReference type="InterPro" id="IPR006029">
    <property type="entry name" value="Neurotrans-gated_channel_TM"/>
</dbReference>
<gene>
    <name evidence="4" type="primary">LOC112042240</name>
</gene>
<dbReference type="InterPro" id="IPR036719">
    <property type="entry name" value="Neuro-gated_channel_TM_sf"/>
</dbReference>
<dbReference type="GeneID" id="112042240"/>
<keyword evidence="1" id="KW-1133">Transmembrane helix</keyword>
<organism evidence="3 4">
    <name type="scientific">Lingula anatina</name>
    <name type="common">Brachiopod</name>
    <name type="synonym">Lingula unguis</name>
    <dbReference type="NCBI Taxonomy" id="7574"/>
    <lineage>
        <taxon>Eukaryota</taxon>
        <taxon>Metazoa</taxon>
        <taxon>Spiralia</taxon>
        <taxon>Lophotrochozoa</taxon>
        <taxon>Brachiopoda</taxon>
        <taxon>Linguliformea</taxon>
        <taxon>Lingulata</taxon>
        <taxon>Lingulida</taxon>
        <taxon>Linguloidea</taxon>
        <taxon>Lingulidae</taxon>
        <taxon>Lingula</taxon>
    </lineage>
</organism>
<dbReference type="InParanoid" id="A0A2R2MQH1"/>
<keyword evidence="3" id="KW-1185">Reference proteome</keyword>
<keyword evidence="1" id="KW-0812">Transmembrane</keyword>
<feature type="transmembrane region" description="Helical" evidence="1">
    <location>
        <begin position="20"/>
        <end position="43"/>
    </location>
</feature>
<dbReference type="InterPro" id="IPR006028">
    <property type="entry name" value="GABAA/Glycine_rcpt"/>
</dbReference>
<evidence type="ECO:0000259" key="2">
    <source>
        <dbReference type="Pfam" id="PF02932"/>
    </source>
</evidence>
<accession>A0A2R2MQH1</accession>
<proteinExistence type="predicted"/>